<dbReference type="PATRIC" id="fig|1262666.3.peg.3389"/>
<feature type="transmembrane region" description="Helical" evidence="1">
    <location>
        <begin position="60"/>
        <end position="82"/>
    </location>
</feature>
<feature type="transmembrane region" description="Helical" evidence="1">
    <location>
        <begin position="133"/>
        <end position="151"/>
    </location>
</feature>
<evidence type="ECO:0000313" key="3">
    <source>
        <dbReference type="Proteomes" id="UP000011922"/>
    </source>
</evidence>
<reference evidence="2 3" key="1">
    <citation type="journal article" date="2013" name="Genome Announc.">
        <title>Draft Genome Sequence for Desulfovibrio africanus Strain PCS.</title>
        <authorList>
            <person name="Brown S.D."/>
            <person name="Utturkar S.M."/>
            <person name="Arkin A.P."/>
            <person name="Deutschbauer A.M."/>
            <person name="Elias D.A."/>
            <person name="Hazen T.C."/>
            <person name="Chakraborty R."/>
        </authorList>
    </citation>
    <scope>NUCLEOTIDE SEQUENCE [LARGE SCALE GENOMIC DNA]</scope>
    <source>
        <strain evidence="2 3">PCS</strain>
    </source>
</reference>
<evidence type="ECO:0008006" key="4">
    <source>
        <dbReference type="Google" id="ProtNLM"/>
    </source>
</evidence>
<comment type="caution">
    <text evidence="2">The sequence shown here is derived from an EMBL/GenBank/DDBJ whole genome shotgun (WGS) entry which is preliminary data.</text>
</comment>
<gene>
    <name evidence="2" type="ORF">PCS_03337</name>
</gene>
<evidence type="ECO:0000313" key="2">
    <source>
        <dbReference type="EMBL" id="EMG35854.1"/>
    </source>
</evidence>
<protein>
    <recommendedName>
        <fullName evidence="4">FeS-binding protein</fullName>
    </recommendedName>
</protein>
<sequence length="161" mass="17719">MSRPLPSSRLLLPREFRLAFVLCVTVLAISGFAQMPIFRRYYIADVPGLAWTDDFYFTSLLHYLAAIAFLVLAGYAAGRYLTARRTGHVLTNSGILRSGLYALLTITGLAHVLGNSSMTSLDSLPAMLVDMGHLASVMLLGLVSLFSALLGRRDWLRHRSS</sequence>
<keyword evidence="1" id="KW-0812">Transmembrane</keyword>
<dbReference type="RefSeq" id="WP_005989251.1">
    <property type="nucleotide sequence ID" value="NZ_AOSV01000038.1"/>
</dbReference>
<keyword evidence="1" id="KW-0472">Membrane</keyword>
<proteinExistence type="predicted"/>
<dbReference type="EMBL" id="AOSV01000038">
    <property type="protein sequence ID" value="EMG35854.1"/>
    <property type="molecule type" value="Genomic_DNA"/>
</dbReference>
<feature type="transmembrane region" description="Helical" evidence="1">
    <location>
        <begin position="94"/>
        <end position="113"/>
    </location>
</feature>
<dbReference type="OrthoDB" id="9787143at2"/>
<organism evidence="2 3">
    <name type="scientific">Desulfocurvibacter africanus PCS</name>
    <dbReference type="NCBI Taxonomy" id="1262666"/>
    <lineage>
        <taxon>Bacteria</taxon>
        <taxon>Pseudomonadati</taxon>
        <taxon>Thermodesulfobacteriota</taxon>
        <taxon>Desulfovibrionia</taxon>
        <taxon>Desulfovibrionales</taxon>
        <taxon>Desulfovibrionaceae</taxon>
        <taxon>Desulfocurvibacter</taxon>
    </lineage>
</organism>
<dbReference type="Proteomes" id="UP000011922">
    <property type="component" value="Unassembled WGS sequence"/>
</dbReference>
<evidence type="ECO:0000256" key="1">
    <source>
        <dbReference type="SAM" id="Phobius"/>
    </source>
</evidence>
<keyword evidence="1" id="KW-1133">Transmembrane helix</keyword>
<dbReference type="AlphaFoldDB" id="M5PPE8"/>
<name>M5PPE8_DESAF</name>
<accession>M5PPE8</accession>